<dbReference type="Pfam" id="PF00501">
    <property type="entry name" value="AMP-binding"/>
    <property type="match status" value="1"/>
</dbReference>
<dbReference type="EMBL" id="RKRF01000009">
    <property type="protein sequence ID" value="RPF53432.1"/>
    <property type="molecule type" value="Genomic_DNA"/>
</dbReference>
<evidence type="ECO:0000259" key="1">
    <source>
        <dbReference type="Pfam" id="PF00501"/>
    </source>
</evidence>
<keyword evidence="2" id="KW-0436">Ligase</keyword>
<dbReference type="GO" id="GO:0016874">
    <property type="term" value="F:ligase activity"/>
    <property type="evidence" value="ECO:0007669"/>
    <property type="project" value="UniProtKB-KW"/>
</dbReference>
<gene>
    <name evidence="2" type="ORF">EDC24_1932</name>
</gene>
<proteinExistence type="predicted"/>
<evidence type="ECO:0000313" key="2">
    <source>
        <dbReference type="EMBL" id="RPF53432.1"/>
    </source>
</evidence>
<feature type="domain" description="AMP-dependent synthetase/ligase" evidence="1">
    <location>
        <begin position="43"/>
        <end position="265"/>
    </location>
</feature>
<protein>
    <submittedName>
        <fullName evidence="2">Phenylacetate-CoA ligase</fullName>
    </submittedName>
</protein>
<dbReference type="RefSeq" id="WP_124221959.1">
    <property type="nucleotide sequence ID" value="NZ_RKRF01000009.1"/>
</dbReference>
<dbReference type="OrthoDB" id="580775at2"/>
<dbReference type="InterPro" id="IPR000873">
    <property type="entry name" value="AMP-dep_synth/lig_dom"/>
</dbReference>
<dbReference type="Proteomes" id="UP000276443">
    <property type="component" value="Unassembled WGS sequence"/>
</dbReference>
<name>A0A3N5C246_9BACI</name>
<accession>A0A3N5C246</accession>
<dbReference type="InterPro" id="IPR042099">
    <property type="entry name" value="ANL_N_sf"/>
</dbReference>
<dbReference type="PANTHER" id="PTHR43845">
    <property type="entry name" value="BLR5969 PROTEIN"/>
    <property type="match status" value="1"/>
</dbReference>
<dbReference type="PANTHER" id="PTHR43845:SF1">
    <property type="entry name" value="BLR5969 PROTEIN"/>
    <property type="match status" value="1"/>
</dbReference>
<evidence type="ECO:0000313" key="3">
    <source>
        <dbReference type="Proteomes" id="UP000276443"/>
    </source>
</evidence>
<sequence length="409" mass="46669">MNSSNLKKLNCVIQHARKSPFYKQRLPTQPLTTIQELKDIPLTTKEDLRQHSPNGLRCVPNEDLYQYHESSGTTGNPVSSWFTKEDVYHNAKQIASCGIQFHDKDIVLIRFPYALSAAAHMIHEAVQLKGACVIPASGRTTSTPFTKIVDLMKKLDVTVLSCLSLQTIMIAETAEILGLNPKDDFPHLRAICTAGETLSPARRQLIQEIWGIPVYEFYGMTEIGTSMIDCKYQNAHVLDDDFIVEILDDSLTEDVQPNEFGHLVITTLKKDATPMIRYHTGDRARLRDDTCLCGRKQMIEIRGRSDDTLLIDHKKIDIWDIEEIISYLPCRRFWRAGVDQQKLKIIIEKEQETDHVSPTFQCLLEAKFDIPMQIELVPTGTIYNREKLISNGLNTKPKYFYSGDELNVR</sequence>
<reference evidence="2 3" key="1">
    <citation type="submission" date="2018-11" db="EMBL/GenBank/DDBJ databases">
        <title>Genomic Encyclopedia of Type Strains, Phase IV (KMG-IV): sequencing the most valuable type-strain genomes for metagenomic binning, comparative biology and taxonomic classification.</title>
        <authorList>
            <person name="Goeker M."/>
        </authorList>
    </citation>
    <scope>NUCLEOTIDE SEQUENCE [LARGE SCALE GENOMIC DNA]</scope>
    <source>
        <strain evidence="2 3">DSM 18090</strain>
    </source>
</reference>
<keyword evidence="3" id="KW-1185">Reference proteome</keyword>
<dbReference type="Gene3D" id="3.40.50.12780">
    <property type="entry name" value="N-terminal domain of ligase-like"/>
    <property type="match status" value="1"/>
</dbReference>
<comment type="caution">
    <text evidence="2">The sequence shown here is derived from an EMBL/GenBank/DDBJ whole genome shotgun (WGS) entry which is preliminary data.</text>
</comment>
<organism evidence="2 3">
    <name type="scientific">Aquisalibacillus elongatus</name>
    <dbReference type="NCBI Taxonomy" id="485577"/>
    <lineage>
        <taxon>Bacteria</taxon>
        <taxon>Bacillati</taxon>
        <taxon>Bacillota</taxon>
        <taxon>Bacilli</taxon>
        <taxon>Bacillales</taxon>
        <taxon>Bacillaceae</taxon>
        <taxon>Aquisalibacillus</taxon>
    </lineage>
</organism>
<dbReference type="SUPFAM" id="SSF56801">
    <property type="entry name" value="Acetyl-CoA synthetase-like"/>
    <property type="match status" value="1"/>
</dbReference>
<dbReference type="AlphaFoldDB" id="A0A3N5C246"/>